<dbReference type="Proteomes" id="UP000295217">
    <property type="component" value="Unassembled WGS sequence"/>
</dbReference>
<dbReference type="Gene3D" id="3.30.530.20">
    <property type="match status" value="1"/>
</dbReference>
<evidence type="ECO:0000259" key="2">
    <source>
        <dbReference type="Pfam" id="PF08327"/>
    </source>
</evidence>
<dbReference type="OrthoDB" id="9805228at2"/>
<organism evidence="3 4">
    <name type="scientific">Jiangella aurantiaca</name>
    <dbReference type="NCBI Taxonomy" id="2530373"/>
    <lineage>
        <taxon>Bacteria</taxon>
        <taxon>Bacillati</taxon>
        <taxon>Actinomycetota</taxon>
        <taxon>Actinomycetes</taxon>
        <taxon>Jiangellales</taxon>
        <taxon>Jiangellaceae</taxon>
        <taxon>Jiangella</taxon>
    </lineage>
</organism>
<accession>A0A4R5AKG8</accession>
<dbReference type="InterPro" id="IPR023393">
    <property type="entry name" value="START-like_dom_sf"/>
</dbReference>
<name>A0A4R5AKG8_9ACTN</name>
<reference evidence="3 4" key="1">
    <citation type="submission" date="2019-02" db="EMBL/GenBank/DDBJ databases">
        <title>Draft genome sequences of novel Actinobacteria.</title>
        <authorList>
            <person name="Sahin N."/>
            <person name="Ay H."/>
            <person name="Saygin H."/>
        </authorList>
    </citation>
    <scope>NUCLEOTIDE SEQUENCE [LARGE SCALE GENOMIC DNA]</scope>
    <source>
        <strain evidence="3 4">8K307</strain>
    </source>
</reference>
<feature type="domain" description="Activator of Hsp90 ATPase homologue 1/2-like C-terminal" evidence="2">
    <location>
        <begin position="29"/>
        <end position="157"/>
    </location>
</feature>
<evidence type="ECO:0000313" key="4">
    <source>
        <dbReference type="Proteomes" id="UP000295217"/>
    </source>
</evidence>
<comment type="caution">
    <text evidence="3">The sequence shown here is derived from an EMBL/GenBank/DDBJ whole genome shotgun (WGS) entry which is preliminary data.</text>
</comment>
<protein>
    <submittedName>
        <fullName evidence="3">SRPBCC domain-containing protein</fullName>
    </submittedName>
</protein>
<gene>
    <name evidence="3" type="ORF">E1262_01345</name>
</gene>
<dbReference type="CDD" id="cd07814">
    <property type="entry name" value="SRPBCC_CalC_Aha1-like"/>
    <property type="match status" value="1"/>
</dbReference>
<evidence type="ECO:0000313" key="3">
    <source>
        <dbReference type="EMBL" id="TDD73151.1"/>
    </source>
</evidence>
<dbReference type="InterPro" id="IPR013538">
    <property type="entry name" value="ASHA1/2-like_C"/>
</dbReference>
<keyword evidence="4" id="KW-1185">Reference proteome</keyword>
<proteinExistence type="inferred from homology"/>
<dbReference type="AlphaFoldDB" id="A0A4R5AKG8"/>
<evidence type="ECO:0000256" key="1">
    <source>
        <dbReference type="ARBA" id="ARBA00006817"/>
    </source>
</evidence>
<comment type="similarity">
    <text evidence="1">Belongs to the AHA1 family.</text>
</comment>
<sequence length="160" mass="17643">MYENGLKCATMVESSTPDATTAVVSVVVDADPDDVFPMFTEPRRLAGWYWPPAFAAIYETDARPGGRFTFRTTGLSAGHNISARGIFGEIRRPRLVTFIWSWDGDNAPASRVAVRLTPSEQGGTEVVVTHSHNPTEEQRDDHLKGWHDSLSRLADRLGIG</sequence>
<dbReference type="SUPFAM" id="SSF55961">
    <property type="entry name" value="Bet v1-like"/>
    <property type="match status" value="1"/>
</dbReference>
<dbReference type="EMBL" id="SMLB01000001">
    <property type="protein sequence ID" value="TDD73151.1"/>
    <property type="molecule type" value="Genomic_DNA"/>
</dbReference>
<dbReference type="Pfam" id="PF08327">
    <property type="entry name" value="AHSA1"/>
    <property type="match status" value="1"/>
</dbReference>